<feature type="domain" description="BON" evidence="1">
    <location>
        <begin position="138"/>
        <end position="206"/>
    </location>
</feature>
<reference evidence="2 3" key="1">
    <citation type="submission" date="2020-08" db="EMBL/GenBank/DDBJ databases">
        <title>Genomic Encyclopedia of Type Strains, Phase III (KMG-III): the genomes of soil and plant-associated and newly described type strains.</title>
        <authorList>
            <person name="Whitman W."/>
        </authorList>
    </citation>
    <scope>NUCLEOTIDE SEQUENCE [LARGE SCALE GENOMIC DNA]</scope>
    <source>
        <strain evidence="2 3">CECT 8803</strain>
    </source>
</reference>
<keyword evidence="3" id="KW-1185">Reference proteome</keyword>
<dbReference type="Proteomes" id="UP000581135">
    <property type="component" value="Unassembled WGS sequence"/>
</dbReference>
<accession>A0A839SLW1</accession>
<organism evidence="2 3">
    <name type="scientific">Limibacillus halophilus</name>
    <dbReference type="NCBI Taxonomy" id="1579333"/>
    <lineage>
        <taxon>Bacteria</taxon>
        <taxon>Pseudomonadati</taxon>
        <taxon>Pseudomonadota</taxon>
        <taxon>Alphaproteobacteria</taxon>
        <taxon>Rhodospirillales</taxon>
        <taxon>Rhodovibrionaceae</taxon>
        <taxon>Limibacillus</taxon>
    </lineage>
</organism>
<dbReference type="EMBL" id="JACHXA010000001">
    <property type="protein sequence ID" value="MBB3063887.1"/>
    <property type="molecule type" value="Genomic_DNA"/>
</dbReference>
<dbReference type="InterPro" id="IPR051686">
    <property type="entry name" value="Lipoprotein_DolP"/>
</dbReference>
<dbReference type="SMART" id="SM00749">
    <property type="entry name" value="BON"/>
    <property type="match status" value="2"/>
</dbReference>
<evidence type="ECO:0000313" key="2">
    <source>
        <dbReference type="EMBL" id="MBB3063887.1"/>
    </source>
</evidence>
<dbReference type="InterPro" id="IPR007055">
    <property type="entry name" value="BON_dom"/>
</dbReference>
<dbReference type="Pfam" id="PF04972">
    <property type="entry name" value="BON"/>
    <property type="match status" value="2"/>
</dbReference>
<evidence type="ECO:0000313" key="3">
    <source>
        <dbReference type="Proteomes" id="UP000581135"/>
    </source>
</evidence>
<dbReference type="Gene3D" id="3.30.1340.30">
    <property type="match status" value="1"/>
</dbReference>
<dbReference type="InterPro" id="IPR014004">
    <property type="entry name" value="Transpt-assoc_nodulatn_dom_bac"/>
</dbReference>
<dbReference type="AlphaFoldDB" id="A0A839SLW1"/>
<evidence type="ECO:0000259" key="1">
    <source>
        <dbReference type="PROSITE" id="PS50914"/>
    </source>
</evidence>
<proteinExistence type="predicted"/>
<feature type="domain" description="BON" evidence="1">
    <location>
        <begin position="61"/>
        <end position="129"/>
    </location>
</feature>
<gene>
    <name evidence="2" type="ORF">FHR98_000152</name>
</gene>
<dbReference type="RefSeq" id="WP_221205661.1">
    <property type="nucleotide sequence ID" value="NZ_JACHXA010000001.1"/>
</dbReference>
<dbReference type="PANTHER" id="PTHR34606">
    <property type="entry name" value="BON DOMAIN-CONTAINING PROTEIN"/>
    <property type="match status" value="1"/>
</dbReference>
<sequence>MQKYSQLLSMEWAGFRGGISGALLALLLVMTACSPAGTAVGVGAGVGVMASQERGLGQGVEDQRIRLEINSKWLQHDEKMYRLLSLQVQEARVLLTGALPSQEMRLAAVRLAWEVDGVKEVINEITITDEGGLGTYARDTWISTQIKTKLIFDVEVSSINYSIETVHGVVYLMGIAKDDTELSRVINHARNVSYVERVVSYVRRLDDQGPGKPQVQG</sequence>
<name>A0A839SLW1_9PROT</name>
<comment type="caution">
    <text evidence="2">The sequence shown here is derived from an EMBL/GenBank/DDBJ whole genome shotgun (WGS) entry which is preliminary data.</text>
</comment>
<dbReference type="PROSITE" id="PS51257">
    <property type="entry name" value="PROKAR_LIPOPROTEIN"/>
    <property type="match status" value="1"/>
</dbReference>
<dbReference type="PANTHER" id="PTHR34606:SF15">
    <property type="entry name" value="BON DOMAIN-CONTAINING PROTEIN"/>
    <property type="match status" value="1"/>
</dbReference>
<protein>
    <submittedName>
        <fullName evidence="2">Osmotically-inducible protein OsmY</fullName>
    </submittedName>
</protein>
<dbReference type="PROSITE" id="PS50914">
    <property type="entry name" value="BON"/>
    <property type="match status" value="2"/>
</dbReference>